<accession>A0A1Y1V754</accession>
<gene>
    <name evidence="3" type="ORF">BCR36DRAFT_354075</name>
</gene>
<feature type="region of interest" description="Disordered" evidence="2">
    <location>
        <begin position="504"/>
        <end position="524"/>
    </location>
</feature>
<reference evidence="3 4" key="1">
    <citation type="submission" date="2016-08" db="EMBL/GenBank/DDBJ databases">
        <title>Genomes of anaerobic fungi encode conserved fungal cellulosomes for biomass hydrolysis.</title>
        <authorList>
            <consortium name="DOE Joint Genome Institute"/>
            <person name="Haitjema C.H."/>
            <person name="Gilmore S.P."/>
            <person name="Henske J.K."/>
            <person name="Solomon K.V."/>
            <person name="De Groot R."/>
            <person name="Kuo A."/>
            <person name="Mondo S.J."/>
            <person name="Salamov A.A."/>
            <person name="Labutti K."/>
            <person name="Zhao Z."/>
            <person name="Chiniquy J."/>
            <person name="Barry K."/>
            <person name="Brewer H.M."/>
            <person name="Purvine S.O."/>
            <person name="Wright A.T."/>
            <person name="Boxma B."/>
            <person name="Van Alen T."/>
            <person name="Hackstein J.H."/>
            <person name="Baker S.E."/>
            <person name="Grigoriev I.V."/>
            <person name="O'Malley M.A."/>
        </authorList>
    </citation>
    <scope>NUCLEOTIDE SEQUENCE [LARGE SCALE GENOMIC DNA]</scope>
    <source>
        <strain evidence="4">finn</strain>
    </source>
</reference>
<sequence>MERGEEDATIEIELESYEKDKYSWFSKSPFKSKILNNTNNNSNNTLTSNTFNNISNNIDTFNNGNTIFNLSGLKNNNIENKSFLEIVEDKNSSSQKEYGLDILSDNNLLKSDIKLEAISPLKLEGNFTESKLFVNRDIDKKINSNINTSFEINNKSESSTRVKSILEKYKFNFDHEEDRSSSNLNKPFSLNKDQENKLFNDKLNSKNDNSRSSFITSEINKIHDDITKTLNETNKSINTEVKISKTPVSNVSRNKSLDSSLESTGKIHQSPKSFLNNNLNDIMINKNNNDTNDKLGTENKSSLLSLDTSLSPIEKKETKTNDKRSSLGSLNLSHFNLSSKNEDISKRIEEIRERLKLNESRQEKSKDNIQKDSSIFHFEAKSERKSTLQDMKTKLKDYELHKISNNESNEENFSDGTNELINSSSFEQLEISSKDEKRQISKKKPFSLDSLKNISSDSFSLNLNLSSNSTTSISNSSQYPSKRSSIPTFSQFYSFNKSLKESKKSKSVSLNIPKSQSPTPTIEQQLANPSSTFRVAKYARINNTKLPMPSKVPRKLYDEFLNSRGDISSNPNSTSEIKPVEPRKQAIPISKLRQPSKLRLRPNILNSSQQSNSSTGSN</sequence>
<dbReference type="EMBL" id="MCFH01000025">
    <property type="protein sequence ID" value="ORX48956.1"/>
    <property type="molecule type" value="Genomic_DNA"/>
</dbReference>
<dbReference type="OrthoDB" id="2159351at2759"/>
<feature type="compositionally biased region" description="Polar residues" evidence="2">
    <location>
        <begin position="565"/>
        <end position="576"/>
    </location>
</feature>
<evidence type="ECO:0000256" key="2">
    <source>
        <dbReference type="SAM" id="MobiDB-lite"/>
    </source>
</evidence>
<dbReference type="Proteomes" id="UP000193719">
    <property type="component" value="Unassembled WGS sequence"/>
</dbReference>
<name>A0A1Y1V754_9FUNG</name>
<evidence type="ECO:0000313" key="3">
    <source>
        <dbReference type="EMBL" id="ORX48956.1"/>
    </source>
</evidence>
<keyword evidence="4" id="KW-1185">Reference proteome</keyword>
<feature type="coiled-coil region" evidence="1">
    <location>
        <begin position="341"/>
        <end position="368"/>
    </location>
</feature>
<feature type="compositionally biased region" description="Low complexity" evidence="2">
    <location>
        <begin position="606"/>
        <end position="618"/>
    </location>
</feature>
<feature type="compositionally biased region" description="Polar residues" evidence="2">
    <location>
        <begin position="510"/>
        <end position="524"/>
    </location>
</feature>
<keyword evidence="1" id="KW-0175">Coiled coil</keyword>
<organism evidence="3 4">
    <name type="scientific">Piromyces finnis</name>
    <dbReference type="NCBI Taxonomy" id="1754191"/>
    <lineage>
        <taxon>Eukaryota</taxon>
        <taxon>Fungi</taxon>
        <taxon>Fungi incertae sedis</taxon>
        <taxon>Chytridiomycota</taxon>
        <taxon>Chytridiomycota incertae sedis</taxon>
        <taxon>Neocallimastigomycetes</taxon>
        <taxon>Neocallimastigales</taxon>
        <taxon>Neocallimastigaceae</taxon>
        <taxon>Piromyces</taxon>
    </lineage>
</organism>
<proteinExistence type="predicted"/>
<protein>
    <submittedName>
        <fullName evidence="3">Uncharacterized protein</fullName>
    </submittedName>
</protein>
<evidence type="ECO:0000256" key="1">
    <source>
        <dbReference type="SAM" id="Coils"/>
    </source>
</evidence>
<comment type="caution">
    <text evidence="3">The sequence shown here is derived from an EMBL/GenBank/DDBJ whole genome shotgun (WGS) entry which is preliminary data.</text>
</comment>
<feature type="region of interest" description="Disordered" evidence="2">
    <location>
        <begin position="562"/>
        <end position="618"/>
    </location>
</feature>
<dbReference type="STRING" id="1754191.A0A1Y1V754"/>
<dbReference type="AlphaFoldDB" id="A0A1Y1V754"/>
<reference evidence="3 4" key="2">
    <citation type="submission" date="2016-08" db="EMBL/GenBank/DDBJ databases">
        <title>Pervasive Adenine N6-methylation of Active Genes in Fungi.</title>
        <authorList>
            <consortium name="DOE Joint Genome Institute"/>
            <person name="Mondo S.J."/>
            <person name="Dannebaum R.O."/>
            <person name="Kuo R.C."/>
            <person name="Labutti K."/>
            <person name="Haridas S."/>
            <person name="Kuo A."/>
            <person name="Salamov A."/>
            <person name="Ahrendt S.R."/>
            <person name="Lipzen A."/>
            <person name="Sullivan W."/>
            <person name="Andreopoulos W.B."/>
            <person name="Clum A."/>
            <person name="Lindquist E."/>
            <person name="Daum C."/>
            <person name="Ramamoorthy G.K."/>
            <person name="Gryganskyi A."/>
            <person name="Culley D."/>
            <person name="Magnuson J.K."/>
            <person name="James T.Y."/>
            <person name="O'Malley M.A."/>
            <person name="Stajich J.E."/>
            <person name="Spatafora J.W."/>
            <person name="Visel A."/>
            <person name="Grigoriev I.V."/>
        </authorList>
    </citation>
    <scope>NUCLEOTIDE SEQUENCE [LARGE SCALE GENOMIC DNA]</scope>
    <source>
        <strain evidence="4">finn</strain>
    </source>
</reference>
<evidence type="ECO:0000313" key="4">
    <source>
        <dbReference type="Proteomes" id="UP000193719"/>
    </source>
</evidence>